<gene>
    <name evidence="2" type="ORF">PHMEG_00036029</name>
</gene>
<dbReference type="EMBL" id="NBNE01014624">
    <property type="protein sequence ID" value="OWY94283.1"/>
    <property type="molecule type" value="Genomic_DNA"/>
</dbReference>
<name>A0A225UMS4_9STRA</name>
<dbReference type="AlphaFoldDB" id="A0A225UMS4"/>
<dbReference type="OrthoDB" id="118370at2759"/>
<reference evidence="3" key="1">
    <citation type="submission" date="2017-03" db="EMBL/GenBank/DDBJ databases">
        <title>Phytopthora megakarya and P. palmivora, two closely related causual agents of cacao black pod achieved similar genome size and gene model numbers by different mechanisms.</title>
        <authorList>
            <person name="Ali S."/>
            <person name="Shao J."/>
            <person name="Larry D.J."/>
            <person name="Kronmiller B."/>
            <person name="Shen D."/>
            <person name="Strem M.D."/>
            <person name="Melnick R.L."/>
            <person name="Guiltinan M.J."/>
            <person name="Tyler B.M."/>
            <person name="Meinhardt L.W."/>
            <person name="Bailey B.A."/>
        </authorList>
    </citation>
    <scope>NUCLEOTIDE SEQUENCE [LARGE SCALE GENOMIC DNA]</scope>
    <source>
        <strain evidence="3">zdho120</strain>
    </source>
</reference>
<protein>
    <recommendedName>
        <fullName evidence="4">RxLR effector protein</fullName>
    </recommendedName>
</protein>
<evidence type="ECO:0000256" key="1">
    <source>
        <dbReference type="SAM" id="Coils"/>
    </source>
</evidence>
<proteinExistence type="predicted"/>
<accession>A0A225UMS4</accession>
<organism evidence="2 3">
    <name type="scientific">Phytophthora megakarya</name>
    <dbReference type="NCBI Taxonomy" id="4795"/>
    <lineage>
        <taxon>Eukaryota</taxon>
        <taxon>Sar</taxon>
        <taxon>Stramenopiles</taxon>
        <taxon>Oomycota</taxon>
        <taxon>Peronosporomycetes</taxon>
        <taxon>Peronosporales</taxon>
        <taxon>Peronosporaceae</taxon>
        <taxon>Phytophthora</taxon>
    </lineage>
</organism>
<evidence type="ECO:0000313" key="3">
    <source>
        <dbReference type="Proteomes" id="UP000198211"/>
    </source>
</evidence>
<dbReference type="Proteomes" id="UP000198211">
    <property type="component" value="Unassembled WGS sequence"/>
</dbReference>
<feature type="coiled-coil region" evidence="1">
    <location>
        <begin position="56"/>
        <end position="91"/>
    </location>
</feature>
<sequence>MISSDGTNRETITRQKYLRDLKTVEEVDEIHNHEDRGINKFPALEKLKNLRKIERIKEMQEALARAKVNVKEAAEAAAKAAKAKRVQAIADQLDDKTVATILKDPQVKKAVFEAWYKEDLHPQLVYNSFALPGKYTDAKWKKIGGGYLDFDLDMRLAAAGLPKRGQ</sequence>
<evidence type="ECO:0000313" key="2">
    <source>
        <dbReference type="EMBL" id="OWY94283.1"/>
    </source>
</evidence>
<evidence type="ECO:0008006" key="4">
    <source>
        <dbReference type="Google" id="ProtNLM"/>
    </source>
</evidence>
<keyword evidence="1" id="KW-0175">Coiled coil</keyword>
<comment type="caution">
    <text evidence="2">The sequence shown here is derived from an EMBL/GenBank/DDBJ whole genome shotgun (WGS) entry which is preliminary data.</text>
</comment>
<keyword evidence="3" id="KW-1185">Reference proteome</keyword>